<feature type="chain" id="PRO_5042465111" evidence="11">
    <location>
        <begin position="22"/>
        <end position="266"/>
    </location>
</feature>
<dbReference type="KEGG" id="pmrn:116950913"/>
<evidence type="ECO:0000313" key="13">
    <source>
        <dbReference type="Proteomes" id="UP001318040"/>
    </source>
</evidence>
<evidence type="ECO:0000313" key="14">
    <source>
        <dbReference type="RefSeq" id="XP_032824973.1"/>
    </source>
</evidence>
<dbReference type="PROSITE" id="PS50092">
    <property type="entry name" value="TSP1"/>
    <property type="match status" value="1"/>
</dbReference>
<dbReference type="InterPro" id="IPR006212">
    <property type="entry name" value="Furin_repeat"/>
</dbReference>
<proteinExistence type="inferred from homology"/>
<dbReference type="Proteomes" id="UP001318040">
    <property type="component" value="Chromosome 3"/>
</dbReference>
<dbReference type="Pfam" id="PF15913">
    <property type="entry name" value="Furin-like_2"/>
    <property type="match status" value="1"/>
</dbReference>
<evidence type="ECO:0000259" key="12">
    <source>
        <dbReference type="Pfam" id="PF15913"/>
    </source>
</evidence>
<accession>A0AAJ7TYE0</accession>
<dbReference type="GO" id="GO:0005576">
    <property type="term" value="C:extracellular region"/>
    <property type="evidence" value="ECO:0007669"/>
    <property type="project" value="UniProtKB-SubCell"/>
</dbReference>
<organism evidence="13 14">
    <name type="scientific">Petromyzon marinus</name>
    <name type="common">Sea lamprey</name>
    <dbReference type="NCBI Taxonomy" id="7757"/>
    <lineage>
        <taxon>Eukaryota</taxon>
        <taxon>Metazoa</taxon>
        <taxon>Chordata</taxon>
        <taxon>Craniata</taxon>
        <taxon>Vertebrata</taxon>
        <taxon>Cyclostomata</taxon>
        <taxon>Hyperoartia</taxon>
        <taxon>Petromyzontiformes</taxon>
        <taxon>Petromyzontidae</taxon>
        <taxon>Petromyzon</taxon>
    </lineage>
</organism>
<keyword evidence="5" id="KW-0358">Heparin-binding</keyword>
<dbReference type="InterPro" id="IPR036383">
    <property type="entry name" value="TSP1_rpt_sf"/>
</dbReference>
<name>A0AAJ7TYE0_PETMA</name>
<evidence type="ECO:0000256" key="7">
    <source>
        <dbReference type="ARBA" id="ARBA00022729"/>
    </source>
</evidence>
<keyword evidence="3" id="KW-0964">Secreted</keyword>
<evidence type="ECO:0000256" key="2">
    <source>
        <dbReference type="ARBA" id="ARBA00007308"/>
    </source>
</evidence>
<evidence type="ECO:0000256" key="5">
    <source>
        <dbReference type="ARBA" id="ARBA00022674"/>
    </source>
</evidence>
<gene>
    <name evidence="14" type="primary">LOC116950913</name>
</gene>
<feature type="compositionally biased region" description="Basic residues" evidence="10">
    <location>
        <begin position="240"/>
        <end position="250"/>
    </location>
</feature>
<feature type="domain" description="R-spondin Fu-CRD" evidence="12">
    <location>
        <begin position="38"/>
        <end position="140"/>
    </location>
</feature>
<protein>
    <submittedName>
        <fullName evidence="14">R-spondin-2-like</fullName>
    </submittedName>
</protein>
<sequence length="266" mass="29800">MRVRLLPLAFILLNVCHYMQGQRLPVRARRQTRMVCPKGCLTCSEPNGCINCLPRYFFFLERQGMHEMGSCLPSCPAGYFGVRRPDGNVSVCQRCRLENCDTCFAKNFCTKCRAGFYLHKGKCHNACPHGFSAVNQSMECTSAEESHQRHPTPALAACELGPWGDWGPCLKNGRPCGAKWGQEARTRSVSIPAQRAAAPGTGGGDACQDSRETRRCRLRKRHCPDEKRKKEPGHRDAKNKPIKKNRKKDRAKQPQREVQPTGASGQ</sequence>
<feature type="region of interest" description="Disordered" evidence="10">
    <location>
        <begin position="185"/>
        <end position="266"/>
    </location>
</feature>
<evidence type="ECO:0000256" key="3">
    <source>
        <dbReference type="ARBA" id="ARBA00022525"/>
    </source>
</evidence>
<feature type="compositionally biased region" description="Basic and acidic residues" evidence="10">
    <location>
        <begin position="223"/>
        <end position="239"/>
    </location>
</feature>
<dbReference type="SUPFAM" id="SSF57184">
    <property type="entry name" value="Growth factor receptor domain"/>
    <property type="match status" value="1"/>
</dbReference>
<keyword evidence="8" id="KW-1015">Disulfide bond</keyword>
<dbReference type="PANTHER" id="PTHR46987">
    <property type="entry name" value="NEUROHYPOPHYSIAL HORMONES, N-TERMINAL DOMAIN CONTAINING PROTEIN"/>
    <property type="match status" value="1"/>
</dbReference>
<feature type="compositionally biased region" description="Polar residues" evidence="10">
    <location>
        <begin position="256"/>
        <end position="266"/>
    </location>
</feature>
<dbReference type="Gene3D" id="2.10.220.10">
    <property type="entry name" value="Hormone Receptor, Insulin-like Growth Factor Receptor 1, Chain A, domain 2"/>
    <property type="match status" value="1"/>
</dbReference>
<evidence type="ECO:0000256" key="4">
    <source>
        <dbReference type="ARBA" id="ARBA00022606"/>
    </source>
</evidence>
<dbReference type="GO" id="GO:0016055">
    <property type="term" value="P:Wnt signaling pathway"/>
    <property type="evidence" value="ECO:0007669"/>
    <property type="project" value="UniProtKB-KW"/>
</dbReference>
<reference evidence="14" key="1">
    <citation type="submission" date="2025-08" db="UniProtKB">
        <authorList>
            <consortium name="RefSeq"/>
        </authorList>
    </citation>
    <scope>IDENTIFICATION</scope>
    <source>
        <tissue evidence="14">Sperm</tissue>
    </source>
</reference>
<keyword evidence="6" id="KW-0879">Wnt signaling pathway</keyword>
<feature type="signal peptide" evidence="11">
    <location>
        <begin position="1"/>
        <end position="21"/>
    </location>
</feature>
<keyword evidence="4" id="KW-0716">Sensory transduction</keyword>
<comment type="similarity">
    <text evidence="2">Belongs to the R-spondin family.</text>
</comment>
<evidence type="ECO:0000256" key="8">
    <source>
        <dbReference type="ARBA" id="ARBA00023157"/>
    </source>
</evidence>
<keyword evidence="9" id="KW-0325">Glycoprotein</keyword>
<evidence type="ECO:0000256" key="11">
    <source>
        <dbReference type="SAM" id="SignalP"/>
    </source>
</evidence>
<dbReference type="Gene3D" id="2.20.100.10">
    <property type="entry name" value="Thrombospondin type-1 (TSP1) repeat"/>
    <property type="match status" value="1"/>
</dbReference>
<evidence type="ECO:0000256" key="9">
    <source>
        <dbReference type="ARBA" id="ARBA00023180"/>
    </source>
</evidence>
<dbReference type="AlphaFoldDB" id="A0AAJ7TYE0"/>
<keyword evidence="13" id="KW-1185">Reference proteome</keyword>
<dbReference type="InterPro" id="IPR000884">
    <property type="entry name" value="TSP1_rpt"/>
</dbReference>
<comment type="subcellular location">
    <subcellularLocation>
        <location evidence="1">Secreted</location>
    </subcellularLocation>
</comment>
<dbReference type="CDD" id="cd00064">
    <property type="entry name" value="FU"/>
    <property type="match status" value="1"/>
</dbReference>
<evidence type="ECO:0000256" key="10">
    <source>
        <dbReference type="SAM" id="MobiDB-lite"/>
    </source>
</evidence>
<evidence type="ECO:0000256" key="1">
    <source>
        <dbReference type="ARBA" id="ARBA00004613"/>
    </source>
</evidence>
<dbReference type="PANTHER" id="PTHR46987:SF7">
    <property type="entry name" value="TNFR-CYS DOMAIN-CONTAINING PROTEIN"/>
    <property type="match status" value="1"/>
</dbReference>
<dbReference type="SMART" id="SM00261">
    <property type="entry name" value="FU"/>
    <property type="match status" value="2"/>
</dbReference>
<dbReference type="RefSeq" id="XP_032824973.1">
    <property type="nucleotide sequence ID" value="XM_032969082.1"/>
</dbReference>
<evidence type="ECO:0000256" key="6">
    <source>
        <dbReference type="ARBA" id="ARBA00022687"/>
    </source>
</evidence>
<dbReference type="InterPro" id="IPR043601">
    <property type="entry name" value="Rspo_Fu-CRD_dom"/>
</dbReference>
<dbReference type="InterPro" id="IPR051514">
    <property type="entry name" value="R-spondin"/>
</dbReference>
<dbReference type="InterPro" id="IPR009030">
    <property type="entry name" value="Growth_fac_rcpt_cys_sf"/>
</dbReference>
<dbReference type="GO" id="GO:0008201">
    <property type="term" value="F:heparin binding"/>
    <property type="evidence" value="ECO:0007669"/>
    <property type="project" value="UniProtKB-KW"/>
</dbReference>
<keyword evidence="7 11" id="KW-0732">Signal</keyword>